<accession>A0A068UBE6</accession>
<dbReference type="InterPro" id="IPR017853">
    <property type="entry name" value="GH"/>
</dbReference>
<protein>
    <recommendedName>
        <fullName evidence="8">Beta-glucosidase 18-like</fullName>
    </recommendedName>
</protein>
<gene>
    <name evidence="6" type="ORF">GSCOC_T00021191001</name>
</gene>
<dbReference type="OrthoDB" id="65569at2759"/>
<dbReference type="PRINTS" id="PR00131">
    <property type="entry name" value="GLHYDRLASE1"/>
</dbReference>
<keyword evidence="5" id="KW-0732">Signal</keyword>
<evidence type="ECO:0000256" key="3">
    <source>
        <dbReference type="ARBA" id="ARBA00023295"/>
    </source>
</evidence>
<dbReference type="AlphaFoldDB" id="A0A068UBE6"/>
<dbReference type="Pfam" id="PF00232">
    <property type="entry name" value="Glyco_hydro_1"/>
    <property type="match status" value="1"/>
</dbReference>
<dbReference type="PROSITE" id="PS00653">
    <property type="entry name" value="GLYCOSYL_HYDROL_F1_2"/>
    <property type="match status" value="1"/>
</dbReference>
<keyword evidence="2" id="KW-0378">Hydrolase</keyword>
<evidence type="ECO:0000256" key="4">
    <source>
        <dbReference type="RuleBase" id="RU003690"/>
    </source>
</evidence>
<proteinExistence type="inferred from homology"/>
<dbReference type="GO" id="GO:0009821">
    <property type="term" value="P:alkaloid biosynthetic process"/>
    <property type="evidence" value="ECO:0007669"/>
    <property type="project" value="UniProtKB-ARBA"/>
</dbReference>
<feature type="chain" id="PRO_5001654750" description="Beta-glucosidase 18-like" evidence="5">
    <location>
        <begin position="29"/>
        <end position="555"/>
    </location>
</feature>
<evidence type="ECO:0008006" key="8">
    <source>
        <dbReference type="Google" id="ProtNLM"/>
    </source>
</evidence>
<evidence type="ECO:0000256" key="2">
    <source>
        <dbReference type="ARBA" id="ARBA00022801"/>
    </source>
</evidence>
<dbReference type="Proteomes" id="UP000295252">
    <property type="component" value="Chromosome VII"/>
</dbReference>
<reference evidence="7" key="1">
    <citation type="journal article" date="2014" name="Science">
        <title>The coffee genome provides insight into the convergent evolution of caffeine biosynthesis.</title>
        <authorList>
            <person name="Denoeud F."/>
            <person name="Carretero-Paulet L."/>
            <person name="Dereeper A."/>
            <person name="Droc G."/>
            <person name="Guyot R."/>
            <person name="Pietrella M."/>
            <person name="Zheng C."/>
            <person name="Alberti A."/>
            <person name="Anthony F."/>
            <person name="Aprea G."/>
            <person name="Aury J.M."/>
            <person name="Bento P."/>
            <person name="Bernard M."/>
            <person name="Bocs S."/>
            <person name="Campa C."/>
            <person name="Cenci A."/>
            <person name="Combes M.C."/>
            <person name="Crouzillat D."/>
            <person name="Da Silva C."/>
            <person name="Daddiego L."/>
            <person name="De Bellis F."/>
            <person name="Dussert S."/>
            <person name="Garsmeur O."/>
            <person name="Gayraud T."/>
            <person name="Guignon V."/>
            <person name="Jahn K."/>
            <person name="Jamilloux V."/>
            <person name="Joet T."/>
            <person name="Labadie K."/>
            <person name="Lan T."/>
            <person name="Leclercq J."/>
            <person name="Lepelley M."/>
            <person name="Leroy T."/>
            <person name="Li L.T."/>
            <person name="Librado P."/>
            <person name="Lopez L."/>
            <person name="Munoz A."/>
            <person name="Noel B."/>
            <person name="Pallavicini A."/>
            <person name="Perrotta G."/>
            <person name="Poncet V."/>
            <person name="Pot D."/>
            <person name="Priyono X."/>
            <person name="Rigoreau M."/>
            <person name="Rouard M."/>
            <person name="Rozas J."/>
            <person name="Tranchant-Dubreuil C."/>
            <person name="VanBuren R."/>
            <person name="Zhang Q."/>
            <person name="Andrade A.C."/>
            <person name="Argout X."/>
            <person name="Bertrand B."/>
            <person name="de Kochko A."/>
            <person name="Graziosi G."/>
            <person name="Henry R.J."/>
            <person name="Jayarama X."/>
            <person name="Ming R."/>
            <person name="Nagai C."/>
            <person name="Rounsley S."/>
            <person name="Sankoff D."/>
            <person name="Giuliano G."/>
            <person name="Albert V.A."/>
            <person name="Wincker P."/>
            <person name="Lashermes P."/>
        </authorList>
    </citation>
    <scope>NUCLEOTIDE SEQUENCE [LARGE SCALE GENOMIC DNA]</scope>
    <source>
        <strain evidence="7">cv. DH200-94</strain>
    </source>
</reference>
<evidence type="ECO:0000256" key="5">
    <source>
        <dbReference type="SAM" id="SignalP"/>
    </source>
</evidence>
<sequence>MKITASITYYYFFCFLLVILLISAKAIAEEGNGNAEQPAEVKKSDFPDGFLFGVSTSSYQIEGAILDDGKSLSNWDVFVRKRGSVNNGDTADIAADHYHRYLEDIEIIHSLGVDAYRFSISWARILPRGKLGDVNPAGIMFYNKIIDNLLIRGIKPFVTIHHYDFPQELLDRYGGWLSPFMQDDYVRFAETCFKYFGDRVRYWITMNEANLLSELAYEKGIYPPGHCSPPFGNCSAGNSDIEPLIAMHNMLLAHSKAVKLYREQFQASEHKQGGMMGVAVSAMMYEPLSDDELDKEAANRALAFSLAWGLDPLVYGDYPPEMRRYHGKELPTFTSEEKQLLSNSTDFIGLNHYATVYAKDCIYSNCMCSNTTCLPGENRAIKGFVSTITERDGVPIGEPTGMFQTFIVPRGIKEIVDYAKKRYPDKPVFIVENGYCPPWEHGEVDDLQHDTKRVEYHKAYIASLAQAIRDGADVRGYFIWTLMDAFEWSSGYDLKFGLYSFDRVTLNRIPRLSANWYRDFLRKTSLKDLESRSAIPAINQDGLVPNVKDGSAEMA</sequence>
<comment type="similarity">
    <text evidence="1 4">Belongs to the glycosyl hydrolase 1 family.</text>
</comment>
<dbReference type="STRING" id="49390.A0A068UBE6"/>
<dbReference type="GO" id="GO:0005975">
    <property type="term" value="P:carbohydrate metabolic process"/>
    <property type="evidence" value="ECO:0007669"/>
    <property type="project" value="InterPro"/>
</dbReference>
<feature type="signal peptide" evidence="5">
    <location>
        <begin position="1"/>
        <end position="28"/>
    </location>
</feature>
<dbReference type="InterPro" id="IPR001360">
    <property type="entry name" value="Glyco_hydro_1"/>
</dbReference>
<dbReference type="SUPFAM" id="SSF51445">
    <property type="entry name" value="(Trans)glycosidases"/>
    <property type="match status" value="1"/>
</dbReference>
<evidence type="ECO:0000313" key="7">
    <source>
        <dbReference type="Proteomes" id="UP000295252"/>
    </source>
</evidence>
<dbReference type="InParanoid" id="A0A068UBE6"/>
<dbReference type="PANTHER" id="PTHR10353:SF175">
    <property type="entry name" value="BETA-GLUCOSIDASE 18-LIKE ISOFORM X1"/>
    <property type="match status" value="1"/>
</dbReference>
<name>A0A068UBE6_COFCA</name>
<dbReference type="OMA" id="TIHHDDY"/>
<keyword evidence="7" id="KW-1185">Reference proteome</keyword>
<organism evidence="6 7">
    <name type="scientific">Coffea canephora</name>
    <name type="common">Robusta coffee</name>
    <dbReference type="NCBI Taxonomy" id="49390"/>
    <lineage>
        <taxon>Eukaryota</taxon>
        <taxon>Viridiplantae</taxon>
        <taxon>Streptophyta</taxon>
        <taxon>Embryophyta</taxon>
        <taxon>Tracheophyta</taxon>
        <taxon>Spermatophyta</taxon>
        <taxon>Magnoliopsida</taxon>
        <taxon>eudicotyledons</taxon>
        <taxon>Gunneridae</taxon>
        <taxon>Pentapetalae</taxon>
        <taxon>asterids</taxon>
        <taxon>lamiids</taxon>
        <taxon>Gentianales</taxon>
        <taxon>Rubiaceae</taxon>
        <taxon>Ixoroideae</taxon>
        <taxon>Gardenieae complex</taxon>
        <taxon>Bertiereae - Coffeeae clade</taxon>
        <taxon>Coffeeae</taxon>
        <taxon>Coffea</taxon>
    </lineage>
</organism>
<dbReference type="Gramene" id="CDP05880">
    <property type="protein sequence ID" value="CDP05880"/>
    <property type="gene ID" value="GSCOC_T00021191001"/>
</dbReference>
<dbReference type="GO" id="GO:0008422">
    <property type="term" value="F:beta-glucosidase activity"/>
    <property type="evidence" value="ECO:0007669"/>
    <property type="project" value="TreeGrafter"/>
</dbReference>
<dbReference type="EMBL" id="HG739103">
    <property type="protein sequence ID" value="CDP05880.1"/>
    <property type="molecule type" value="Genomic_DNA"/>
</dbReference>
<keyword evidence="3" id="KW-0326">Glycosidase</keyword>
<dbReference type="InterPro" id="IPR033132">
    <property type="entry name" value="GH_1_N_CS"/>
</dbReference>
<dbReference type="PhylomeDB" id="A0A068UBE6"/>
<dbReference type="FunFam" id="3.20.20.80:FF:000020">
    <property type="entry name" value="Beta-glucosidase 12"/>
    <property type="match status" value="1"/>
</dbReference>
<evidence type="ECO:0000313" key="6">
    <source>
        <dbReference type="EMBL" id="CDP05880.1"/>
    </source>
</evidence>
<evidence type="ECO:0000256" key="1">
    <source>
        <dbReference type="ARBA" id="ARBA00010838"/>
    </source>
</evidence>
<dbReference type="PANTHER" id="PTHR10353">
    <property type="entry name" value="GLYCOSYL HYDROLASE"/>
    <property type="match status" value="1"/>
</dbReference>
<dbReference type="Gene3D" id="3.20.20.80">
    <property type="entry name" value="Glycosidases"/>
    <property type="match status" value="1"/>
</dbReference>